<evidence type="ECO:0000313" key="3">
    <source>
        <dbReference type="Proteomes" id="UP001374584"/>
    </source>
</evidence>
<keyword evidence="1" id="KW-0472">Membrane</keyword>
<dbReference type="AlphaFoldDB" id="A0AAN9LUY0"/>
<sequence length="78" mass="8830">MEEQCFTSLVFRPQAMVNKAIKFIDVLFTISYFPFGILFSLVDSVVIDYEVTCRIHAPVQALLLANLGLPFWDSNAQS</sequence>
<gene>
    <name evidence="2" type="ORF">VNO80_25258</name>
</gene>
<proteinExistence type="predicted"/>
<comment type="caution">
    <text evidence="2">The sequence shown here is derived from an EMBL/GenBank/DDBJ whole genome shotgun (WGS) entry which is preliminary data.</text>
</comment>
<evidence type="ECO:0000313" key="2">
    <source>
        <dbReference type="EMBL" id="KAK7342311.1"/>
    </source>
</evidence>
<keyword evidence="3" id="KW-1185">Reference proteome</keyword>
<evidence type="ECO:0000256" key="1">
    <source>
        <dbReference type="SAM" id="Phobius"/>
    </source>
</evidence>
<dbReference type="EMBL" id="JAYMYR010000009">
    <property type="protein sequence ID" value="KAK7342311.1"/>
    <property type="molecule type" value="Genomic_DNA"/>
</dbReference>
<name>A0AAN9LUY0_PHACN</name>
<dbReference type="Proteomes" id="UP001374584">
    <property type="component" value="Unassembled WGS sequence"/>
</dbReference>
<organism evidence="2 3">
    <name type="scientific">Phaseolus coccineus</name>
    <name type="common">Scarlet runner bean</name>
    <name type="synonym">Phaseolus multiflorus</name>
    <dbReference type="NCBI Taxonomy" id="3886"/>
    <lineage>
        <taxon>Eukaryota</taxon>
        <taxon>Viridiplantae</taxon>
        <taxon>Streptophyta</taxon>
        <taxon>Embryophyta</taxon>
        <taxon>Tracheophyta</taxon>
        <taxon>Spermatophyta</taxon>
        <taxon>Magnoliopsida</taxon>
        <taxon>eudicotyledons</taxon>
        <taxon>Gunneridae</taxon>
        <taxon>Pentapetalae</taxon>
        <taxon>rosids</taxon>
        <taxon>fabids</taxon>
        <taxon>Fabales</taxon>
        <taxon>Fabaceae</taxon>
        <taxon>Papilionoideae</taxon>
        <taxon>50 kb inversion clade</taxon>
        <taxon>NPAAA clade</taxon>
        <taxon>indigoferoid/millettioid clade</taxon>
        <taxon>Phaseoleae</taxon>
        <taxon>Phaseolus</taxon>
    </lineage>
</organism>
<keyword evidence="1" id="KW-1133">Transmembrane helix</keyword>
<feature type="transmembrane region" description="Helical" evidence="1">
    <location>
        <begin position="20"/>
        <end position="42"/>
    </location>
</feature>
<accession>A0AAN9LUY0</accession>
<protein>
    <submittedName>
        <fullName evidence="2">Uncharacterized protein</fullName>
    </submittedName>
</protein>
<keyword evidence="1" id="KW-0812">Transmembrane</keyword>
<reference evidence="2 3" key="1">
    <citation type="submission" date="2024-01" db="EMBL/GenBank/DDBJ databases">
        <title>The genomes of 5 underutilized Papilionoideae crops provide insights into root nodulation and disease resistanc.</title>
        <authorList>
            <person name="Jiang F."/>
        </authorList>
    </citation>
    <scope>NUCLEOTIDE SEQUENCE [LARGE SCALE GENOMIC DNA]</scope>
    <source>
        <strain evidence="2">JINMINGXINNONG_FW02</strain>
        <tissue evidence="2">Leaves</tissue>
    </source>
</reference>